<reference evidence="3 4" key="1">
    <citation type="submission" date="2021-11" db="EMBL/GenBank/DDBJ databases">
        <authorList>
            <person name="Lee D.-H."/>
            <person name="Kim S.-B."/>
        </authorList>
    </citation>
    <scope>NUCLEOTIDE SEQUENCE [LARGE SCALE GENOMIC DNA]</scope>
    <source>
        <strain evidence="3 4">KCTC 52223</strain>
    </source>
</reference>
<accession>A0ABS8L3V1</accession>
<evidence type="ECO:0000256" key="1">
    <source>
        <dbReference type="SAM" id="MobiDB-lite"/>
    </source>
</evidence>
<organism evidence="3 4">
    <name type="scientific">Reyranella aquatilis</name>
    <dbReference type="NCBI Taxonomy" id="2035356"/>
    <lineage>
        <taxon>Bacteria</taxon>
        <taxon>Pseudomonadati</taxon>
        <taxon>Pseudomonadota</taxon>
        <taxon>Alphaproteobacteria</taxon>
        <taxon>Hyphomicrobiales</taxon>
        <taxon>Reyranellaceae</taxon>
        <taxon>Reyranella</taxon>
    </lineage>
</organism>
<evidence type="ECO:0000256" key="2">
    <source>
        <dbReference type="SAM" id="SignalP"/>
    </source>
</evidence>
<name>A0ABS8L3V1_9HYPH</name>
<comment type="caution">
    <text evidence="3">The sequence shown here is derived from an EMBL/GenBank/DDBJ whole genome shotgun (WGS) entry which is preliminary data.</text>
</comment>
<feature type="signal peptide" evidence="2">
    <location>
        <begin position="1"/>
        <end position="25"/>
    </location>
</feature>
<keyword evidence="2" id="KW-0732">Signal</keyword>
<proteinExistence type="predicted"/>
<feature type="compositionally biased region" description="Pro residues" evidence="1">
    <location>
        <begin position="242"/>
        <end position="251"/>
    </location>
</feature>
<protein>
    <submittedName>
        <fullName evidence="3">Tetratricopeptide repeat protein</fullName>
    </submittedName>
</protein>
<dbReference type="InterPro" id="IPR011990">
    <property type="entry name" value="TPR-like_helical_dom_sf"/>
</dbReference>
<feature type="chain" id="PRO_5045483199" evidence="2">
    <location>
        <begin position="26"/>
        <end position="257"/>
    </location>
</feature>
<gene>
    <name evidence="3" type="ORF">LJ725_26035</name>
</gene>
<dbReference type="SUPFAM" id="SSF48452">
    <property type="entry name" value="TPR-like"/>
    <property type="match status" value="1"/>
</dbReference>
<feature type="region of interest" description="Disordered" evidence="1">
    <location>
        <begin position="168"/>
        <end position="257"/>
    </location>
</feature>
<evidence type="ECO:0000313" key="4">
    <source>
        <dbReference type="Proteomes" id="UP001198862"/>
    </source>
</evidence>
<sequence length="257" mass="26298">MTALWGERRTDVLSLVATVAMGALAAACASGGESYQAEAMQASDKGDLKTATSLAQKEVDKYSASDQCSSTTNYNCGTLALAYSSLAEYQIRSGDTAAGERSFDRAKGALQRVPKDNKPSATGMVYRDVSEAFWKAGDKQRAIAVFREGTTRGADEWLYTSSAAKAVAQQEGRPAAPPPGTAPAGSATAGSPPASAAPGGKSGATPAVGGDEKINPTMVNDPAVNPYRVNEPSVGPTTGPLTPSPLAPLAPSPLTTR</sequence>
<dbReference type="RefSeq" id="WP_230553866.1">
    <property type="nucleotide sequence ID" value="NZ_JAJISD010000014.1"/>
</dbReference>
<keyword evidence="4" id="KW-1185">Reference proteome</keyword>
<evidence type="ECO:0000313" key="3">
    <source>
        <dbReference type="EMBL" id="MCC8432451.1"/>
    </source>
</evidence>
<feature type="compositionally biased region" description="Low complexity" evidence="1">
    <location>
        <begin position="182"/>
        <end position="207"/>
    </location>
</feature>
<dbReference type="EMBL" id="JAJISD010000014">
    <property type="protein sequence ID" value="MCC8432451.1"/>
    <property type="molecule type" value="Genomic_DNA"/>
</dbReference>
<dbReference type="Gene3D" id="1.25.40.10">
    <property type="entry name" value="Tetratricopeptide repeat domain"/>
    <property type="match status" value="1"/>
</dbReference>
<dbReference type="Proteomes" id="UP001198862">
    <property type="component" value="Unassembled WGS sequence"/>
</dbReference>